<reference evidence="2" key="1">
    <citation type="journal article" date="2013" name="Genetics">
        <title>The draft genome and transcriptome of Panagrellus redivivus are shaped by the harsh demands of a free-living lifestyle.</title>
        <authorList>
            <person name="Srinivasan J."/>
            <person name="Dillman A.R."/>
            <person name="Macchietto M.G."/>
            <person name="Heikkinen L."/>
            <person name="Lakso M."/>
            <person name="Fracchia K.M."/>
            <person name="Antoshechkin I."/>
            <person name="Mortazavi A."/>
            <person name="Wong G."/>
            <person name="Sternberg P.W."/>
        </authorList>
    </citation>
    <scope>NUCLEOTIDE SEQUENCE [LARGE SCALE GENOMIC DNA]</scope>
    <source>
        <strain evidence="2">MT8872</strain>
    </source>
</reference>
<proteinExistence type="predicted"/>
<evidence type="ECO:0000313" key="2">
    <source>
        <dbReference type="Proteomes" id="UP000492821"/>
    </source>
</evidence>
<evidence type="ECO:0000256" key="1">
    <source>
        <dbReference type="SAM" id="Phobius"/>
    </source>
</evidence>
<sequence length="356" mass="39619">MAEPSLLVVRSPTLNDFFKEEHPEAFINFLVGIESGTSIRAEYVLPFLNAEQLHKFQAKENYLSYEAAYLTKIESVLPGGLRLIGIVANESAENVVVNNIVKKLAEVNPVSSLVSSTLIKVIILDSENVKVTTSNDRDIMLGEGFDPKAPAIKQFKAVTASYVIDAGAIVSSTRLRDTMEELNKFKFHIDEEKSKVYVLSGSDGVVEQKKADSKDVRKYIRYNGRVVVREYPFMDDEFKHQCIRESVARALTAVQPGTSSFQVDTVSSRFLPPLVFYGTPNTDVAEKSVEQRLFDIVPTISGNVKIRNLNEGTTIKADFTNRLVKPETKNQLPQTIAMAVFIAVAAIITGYFLLRN</sequence>
<dbReference type="Proteomes" id="UP000492821">
    <property type="component" value="Unassembled WGS sequence"/>
</dbReference>
<accession>A0A7E4VR21</accession>
<evidence type="ECO:0000313" key="3">
    <source>
        <dbReference type="WBParaSite" id="Pan_g24192.t1"/>
    </source>
</evidence>
<name>A0A7E4VR21_PANRE</name>
<keyword evidence="2" id="KW-1185">Reference proteome</keyword>
<keyword evidence="1" id="KW-0812">Transmembrane</keyword>
<reference evidence="3" key="2">
    <citation type="submission" date="2020-10" db="UniProtKB">
        <authorList>
            <consortium name="WormBaseParasite"/>
        </authorList>
    </citation>
    <scope>IDENTIFICATION</scope>
</reference>
<keyword evidence="1" id="KW-1133">Transmembrane helix</keyword>
<dbReference type="WBParaSite" id="Pan_g24192.t1">
    <property type="protein sequence ID" value="Pan_g24192.t1"/>
    <property type="gene ID" value="Pan_g24192"/>
</dbReference>
<organism evidence="2 3">
    <name type="scientific">Panagrellus redivivus</name>
    <name type="common">Microworm</name>
    <dbReference type="NCBI Taxonomy" id="6233"/>
    <lineage>
        <taxon>Eukaryota</taxon>
        <taxon>Metazoa</taxon>
        <taxon>Ecdysozoa</taxon>
        <taxon>Nematoda</taxon>
        <taxon>Chromadorea</taxon>
        <taxon>Rhabditida</taxon>
        <taxon>Tylenchina</taxon>
        <taxon>Panagrolaimomorpha</taxon>
        <taxon>Panagrolaimoidea</taxon>
        <taxon>Panagrolaimidae</taxon>
        <taxon>Panagrellus</taxon>
    </lineage>
</organism>
<keyword evidence="1" id="KW-0472">Membrane</keyword>
<dbReference type="AlphaFoldDB" id="A0A7E4VR21"/>
<feature type="transmembrane region" description="Helical" evidence="1">
    <location>
        <begin position="336"/>
        <end position="354"/>
    </location>
</feature>
<protein>
    <submittedName>
        <fullName evidence="3">VWFA domain-containing protein</fullName>
    </submittedName>
</protein>